<keyword evidence="4" id="KW-0227">DNA damage</keyword>
<feature type="compositionally biased region" description="Polar residues" evidence="12">
    <location>
        <begin position="57"/>
        <end position="68"/>
    </location>
</feature>
<dbReference type="PANTHER" id="PTHR11361:SF122">
    <property type="entry name" value="DNA MISMATCH REPAIR PROTEIN MSH3"/>
    <property type="match status" value="1"/>
</dbReference>
<dbReference type="eggNOG" id="KOG0218">
    <property type="taxonomic scope" value="Eukaryota"/>
</dbReference>
<keyword evidence="15" id="KW-1185">Reference proteome</keyword>
<dbReference type="InterPro" id="IPR036187">
    <property type="entry name" value="DNA_mismatch_repair_MutS_sf"/>
</dbReference>
<dbReference type="InterPro" id="IPR045076">
    <property type="entry name" value="MutS"/>
</dbReference>
<organism evidence="14 15">
    <name type="scientific">Fomitopsis schrenkii</name>
    <name type="common">Brown rot fungus</name>
    <dbReference type="NCBI Taxonomy" id="2126942"/>
    <lineage>
        <taxon>Eukaryota</taxon>
        <taxon>Fungi</taxon>
        <taxon>Dikarya</taxon>
        <taxon>Basidiomycota</taxon>
        <taxon>Agaricomycotina</taxon>
        <taxon>Agaricomycetes</taxon>
        <taxon>Polyporales</taxon>
        <taxon>Fomitopsis</taxon>
    </lineage>
</organism>
<sequence>MSSSSPKQQAAISAFFSQASSPSSTTPQRKRPSTVVDLTADSDEETAPLPPPKRARTTSTFFTTQPSESQRDQVRASTAQTSTRPGGLAEQWRFDPGSSSQPATRHQPNKRHEKAKRILLGETSLFDRSREEEVVDDEPVDSTATANGEPDPEDGPDELFSQMREMWASSSAKGKKRKGKATAVPARKKKVEEIGPSGMPYTALELQIRDLKQRYPGTILMFEVGYKMIFYGEDARVASKELGVVCFPKRNFLNAWIPPHRKHIYLRKLLTQGYKVGVVEQTETAALKAAGDTRNELFSRDVTHLYTATTYIDDIDSVDELDATFAPPLMCLVEEPMGGMGPDEKVRVGMIVISASTGDVVWDGFEDNHMRSELETRMVHSKPYELLLPEEKLSKASEKMITHFTQISNADWSNPDHKIRTERIKHSLSYTDAFSYLTSFYTDKSKSAVASEGYNSGELMAAVSEFPKLVVQALAYAVKYLAAFHVEDCLRETKFFAKFSERTHMLLNANTLTNLEIYRNQTDYTTKGSLMWILDQTSTKFGARMLRSWVGRPLVDMRILKDRITAVEEILADESPKLTLLRESLKRLPDLARGLCRIQYGKCTPQELAVLLPAFSRIASTFQPITRPEDAPFKSPLLNDIATALPKLREPMRYILDNVNLKAAKEGKKEGIWTDPDKYPDIDAHTASVQIVESELVDELRNIRRAIKIPALIYTTVAGEEYLVEIQKNGNYEVPAEWQLVSSTSTRRRYHTPVVKVKLQERAQHKESLAAAADKAYLSFLQEITQKYYAPFRDAVNKLAAADCLLSLARVALQEGYVKPEFVEEDVIELIEGRHPMVEALRLDPFVPNTVTMGCGRPRSKIITGPNMGGKSSAVRMIALCAIMAQIGSYIPAQSMKLNPLDGVLTRMGASDEIARGRSTFMVEMQETSDIVQMATKRTLVILDELGRGTATFDGMAIASATLQHLVQHTKCKTLFITHYPQLAVDIERKFPDDVENVHMGYTEDTRIDGTREVTFLYHLTPGVTEESFGVECARLAGLPETVLQKATTRSGALRAATESRVRRNK</sequence>
<dbReference type="SUPFAM" id="SSF48334">
    <property type="entry name" value="DNA repair protein MutS, domain III"/>
    <property type="match status" value="1"/>
</dbReference>
<dbReference type="Pfam" id="PF05192">
    <property type="entry name" value="MutS_III"/>
    <property type="match status" value="1"/>
</dbReference>
<dbReference type="SMART" id="SM00533">
    <property type="entry name" value="MUTSd"/>
    <property type="match status" value="1"/>
</dbReference>
<dbReference type="InterPro" id="IPR027417">
    <property type="entry name" value="P-loop_NTPase"/>
</dbReference>
<dbReference type="FunFam" id="3.40.1170.10:FF:000004">
    <property type="entry name" value="DNA mismatch repair protein"/>
    <property type="match status" value="1"/>
</dbReference>
<dbReference type="InterPro" id="IPR007860">
    <property type="entry name" value="DNA_mmatch_repair_MutS_con_dom"/>
</dbReference>
<dbReference type="Pfam" id="PF01624">
    <property type="entry name" value="MutS_I"/>
    <property type="match status" value="1"/>
</dbReference>
<dbReference type="InterPro" id="IPR017261">
    <property type="entry name" value="DNA_mismatch_repair_MutS/MSH"/>
</dbReference>
<dbReference type="InParanoid" id="S8G805"/>
<proteinExistence type="inferred from homology"/>
<dbReference type="AlphaFoldDB" id="S8G805"/>
<evidence type="ECO:0000256" key="2">
    <source>
        <dbReference type="ARBA" id="ARBA00022151"/>
    </source>
</evidence>
<dbReference type="Gene3D" id="1.10.1420.10">
    <property type="match status" value="2"/>
</dbReference>
<evidence type="ECO:0000256" key="11">
    <source>
        <dbReference type="ARBA" id="ARBA00073774"/>
    </source>
</evidence>
<dbReference type="GO" id="GO:0005524">
    <property type="term" value="F:ATP binding"/>
    <property type="evidence" value="ECO:0007669"/>
    <property type="project" value="UniProtKB-KW"/>
</dbReference>
<dbReference type="InterPro" id="IPR016151">
    <property type="entry name" value="DNA_mismatch_repair_MutS_N"/>
</dbReference>
<evidence type="ECO:0000256" key="7">
    <source>
        <dbReference type="ARBA" id="ARBA00023204"/>
    </source>
</evidence>
<dbReference type="GO" id="GO:0005634">
    <property type="term" value="C:nucleus"/>
    <property type="evidence" value="ECO:0007669"/>
    <property type="project" value="TreeGrafter"/>
</dbReference>
<evidence type="ECO:0000256" key="4">
    <source>
        <dbReference type="ARBA" id="ARBA00022763"/>
    </source>
</evidence>
<dbReference type="InterPro" id="IPR007696">
    <property type="entry name" value="DNA_mismatch_repair_MutS_core"/>
</dbReference>
<keyword evidence="3" id="KW-0547">Nucleotide-binding</keyword>
<dbReference type="FunFam" id="1.10.1420.10:FF:000004">
    <property type="entry name" value="DNA mismatch repair protein Msh3"/>
    <property type="match status" value="1"/>
</dbReference>
<protein>
    <recommendedName>
        <fullName evidence="2 11">DNA mismatch repair protein MSH3</fullName>
    </recommendedName>
    <alternativeName>
        <fullName evidence="2 11">DNA mismatch repair protein MSH3</fullName>
    </alternativeName>
    <alternativeName>
        <fullName evidence="10">MutS protein homolog 3</fullName>
    </alternativeName>
</protein>
<comment type="function">
    <text evidence="8">Component of the post-replicative DNA mismatch repair system (MMR). Heterodimerizes with MSH2 to form MutS beta, which binds to DNA mismatches thereby initiating DNA repair. MSH3 provides substrate-binding and substrate specificity to the complex. When bound, the MutS beta heterodimer bends the DNA helix and shields approximately 20 base pairs. Acts mainly to repair insertion-deletion loops (IDLs) from 2 to 13 nucleotides in size, but can also repair base-base and single insertion-deletion mismatches that occur during replication. After mismatch binding, forms a ternary complex with the MutL alpha heterodimer, which is thought to be responsible for directing the downstream MMR events, including strand discrimination, excision, and resynthesis. ATP binding and hydrolysis play a pivotal role in mismatch repair functions.</text>
</comment>
<dbReference type="FunCoup" id="S8G805">
    <property type="interactions" value="611"/>
</dbReference>
<keyword evidence="7" id="KW-0234">DNA repair</keyword>
<feature type="compositionally biased region" description="Low complexity" evidence="12">
    <location>
        <begin position="8"/>
        <end position="27"/>
    </location>
</feature>
<dbReference type="PANTHER" id="PTHR11361">
    <property type="entry name" value="DNA MISMATCH REPAIR PROTEIN MUTS FAMILY MEMBER"/>
    <property type="match status" value="1"/>
</dbReference>
<dbReference type="Gene3D" id="3.30.420.110">
    <property type="entry name" value="MutS, connector domain"/>
    <property type="match status" value="1"/>
</dbReference>
<dbReference type="PROSITE" id="PS00486">
    <property type="entry name" value="DNA_MISMATCH_REPAIR_2"/>
    <property type="match status" value="1"/>
</dbReference>
<dbReference type="SMART" id="SM00534">
    <property type="entry name" value="MUTSac"/>
    <property type="match status" value="1"/>
</dbReference>
<evidence type="ECO:0000256" key="9">
    <source>
        <dbReference type="ARBA" id="ARBA00025902"/>
    </source>
</evidence>
<dbReference type="NCBIfam" id="NF003810">
    <property type="entry name" value="PRK05399.1"/>
    <property type="match status" value="1"/>
</dbReference>
<accession>S8G805</accession>
<evidence type="ECO:0000256" key="5">
    <source>
        <dbReference type="ARBA" id="ARBA00022840"/>
    </source>
</evidence>
<dbReference type="Gene3D" id="3.40.1170.10">
    <property type="entry name" value="DNA repair protein MutS, domain I"/>
    <property type="match status" value="1"/>
</dbReference>
<dbReference type="SUPFAM" id="SSF55271">
    <property type="entry name" value="DNA repair protein MutS, domain I"/>
    <property type="match status" value="1"/>
</dbReference>
<comment type="similarity">
    <text evidence="1">Belongs to the DNA mismatch repair MutS family. MSH3 subfamily.</text>
</comment>
<dbReference type="InterPro" id="IPR036678">
    <property type="entry name" value="MutS_con_dom_sf"/>
</dbReference>
<dbReference type="GO" id="GO:0140664">
    <property type="term" value="F:ATP-dependent DNA damage sensor activity"/>
    <property type="evidence" value="ECO:0007669"/>
    <property type="project" value="InterPro"/>
</dbReference>
<gene>
    <name evidence="14" type="ORF">FOMPIDRAFT_1044706</name>
</gene>
<dbReference type="EMBL" id="KE504122">
    <property type="protein sequence ID" value="EPT06245.1"/>
    <property type="molecule type" value="Genomic_DNA"/>
</dbReference>
<dbReference type="Gene3D" id="3.40.50.300">
    <property type="entry name" value="P-loop containing nucleotide triphosphate hydrolases"/>
    <property type="match status" value="1"/>
</dbReference>
<evidence type="ECO:0000256" key="12">
    <source>
        <dbReference type="SAM" id="MobiDB-lite"/>
    </source>
</evidence>
<dbReference type="InterPro" id="IPR007695">
    <property type="entry name" value="DNA_mismatch_repair_MutS-lik_N"/>
</dbReference>
<dbReference type="HOGENOM" id="CLU_002472_0_2_1"/>
<evidence type="ECO:0000256" key="8">
    <source>
        <dbReference type="ARBA" id="ARBA00025373"/>
    </source>
</evidence>
<feature type="region of interest" description="Disordered" evidence="12">
    <location>
        <begin position="1"/>
        <end position="188"/>
    </location>
</feature>
<name>S8G805_FOMSC</name>
<dbReference type="Pfam" id="PF05188">
    <property type="entry name" value="MutS_II"/>
    <property type="match status" value="1"/>
</dbReference>
<keyword evidence="6" id="KW-0238">DNA-binding</keyword>
<dbReference type="GO" id="GO:0006298">
    <property type="term" value="P:mismatch repair"/>
    <property type="evidence" value="ECO:0007669"/>
    <property type="project" value="InterPro"/>
</dbReference>
<comment type="subunit">
    <text evidence="9">Heterodimer consisting of MSH2-MSH3 (MutS beta). Forms a ternary complex with MutL alpha (MLH1-PMS1).</text>
</comment>
<evidence type="ECO:0000256" key="10">
    <source>
        <dbReference type="ARBA" id="ARBA00029792"/>
    </source>
</evidence>
<evidence type="ECO:0000256" key="3">
    <source>
        <dbReference type="ARBA" id="ARBA00022741"/>
    </source>
</evidence>
<feature type="domain" description="DNA mismatch repair proteins mutS family" evidence="13">
    <location>
        <begin position="939"/>
        <end position="955"/>
    </location>
</feature>
<dbReference type="Pfam" id="PF00488">
    <property type="entry name" value="MutS_V"/>
    <property type="match status" value="1"/>
</dbReference>
<dbReference type="PIRSF" id="PIRSF037677">
    <property type="entry name" value="DNA_mis_repair_Msh6"/>
    <property type="match status" value="1"/>
</dbReference>
<evidence type="ECO:0000259" key="13">
    <source>
        <dbReference type="PROSITE" id="PS00486"/>
    </source>
</evidence>
<evidence type="ECO:0000313" key="15">
    <source>
        <dbReference type="Proteomes" id="UP000015241"/>
    </source>
</evidence>
<feature type="compositionally biased region" description="Polar residues" evidence="12">
    <location>
        <begin position="75"/>
        <end position="84"/>
    </location>
</feature>
<keyword evidence="5" id="KW-0067">ATP-binding</keyword>
<reference evidence="14 15" key="1">
    <citation type="journal article" date="2012" name="Science">
        <title>The Paleozoic origin of enzymatic lignin decomposition reconstructed from 31 fungal genomes.</title>
        <authorList>
            <person name="Floudas D."/>
            <person name="Binder M."/>
            <person name="Riley R."/>
            <person name="Barry K."/>
            <person name="Blanchette R.A."/>
            <person name="Henrissat B."/>
            <person name="Martinez A.T."/>
            <person name="Otillar R."/>
            <person name="Spatafora J.W."/>
            <person name="Yadav J.S."/>
            <person name="Aerts A."/>
            <person name="Benoit I."/>
            <person name="Boyd A."/>
            <person name="Carlson A."/>
            <person name="Copeland A."/>
            <person name="Coutinho P.M."/>
            <person name="de Vries R.P."/>
            <person name="Ferreira P."/>
            <person name="Findley K."/>
            <person name="Foster B."/>
            <person name="Gaskell J."/>
            <person name="Glotzer D."/>
            <person name="Gorecki P."/>
            <person name="Heitman J."/>
            <person name="Hesse C."/>
            <person name="Hori C."/>
            <person name="Igarashi K."/>
            <person name="Jurgens J.A."/>
            <person name="Kallen N."/>
            <person name="Kersten P."/>
            <person name="Kohler A."/>
            <person name="Kuees U."/>
            <person name="Kumar T.K.A."/>
            <person name="Kuo A."/>
            <person name="LaButti K."/>
            <person name="Larrondo L.F."/>
            <person name="Lindquist E."/>
            <person name="Ling A."/>
            <person name="Lombard V."/>
            <person name="Lucas S."/>
            <person name="Lundell T."/>
            <person name="Martin R."/>
            <person name="McLaughlin D.J."/>
            <person name="Morgenstern I."/>
            <person name="Morin E."/>
            <person name="Murat C."/>
            <person name="Nagy L.G."/>
            <person name="Nolan M."/>
            <person name="Ohm R.A."/>
            <person name="Patyshakuliyeva A."/>
            <person name="Rokas A."/>
            <person name="Ruiz-Duenas F.J."/>
            <person name="Sabat G."/>
            <person name="Salamov A."/>
            <person name="Samejima M."/>
            <person name="Schmutz J."/>
            <person name="Slot J.C."/>
            <person name="St John F."/>
            <person name="Stenlid J."/>
            <person name="Sun H."/>
            <person name="Sun S."/>
            <person name="Syed K."/>
            <person name="Tsang A."/>
            <person name="Wiebenga A."/>
            <person name="Young D."/>
            <person name="Pisabarro A."/>
            <person name="Eastwood D.C."/>
            <person name="Martin F."/>
            <person name="Cullen D."/>
            <person name="Grigoriev I.V."/>
            <person name="Hibbett D.S."/>
        </authorList>
    </citation>
    <scope>NUCLEOTIDE SEQUENCE</scope>
    <source>
        <strain evidence="15">FP-58527</strain>
    </source>
</reference>
<evidence type="ECO:0000313" key="14">
    <source>
        <dbReference type="EMBL" id="EPT06245.1"/>
    </source>
</evidence>
<evidence type="ECO:0000256" key="6">
    <source>
        <dbReference type="ARBA" id="ARBA00023125"/>
    </source>
</evidence>
<dbReference type="OrthoDB" id="121051at2759"/>
<dbReference type="SUPFAM" id="SSF52540">
    <property type="entry name" value="P-loop containing nucleoside triphosphate hydrolases"/>
    <property type="match status" value="1"/>
</dbReference>
<dbReference type="Proteomes" id="UP000015241">
    <property type="component" value="Unassembled WGS sequence"/>
</dbReference>
<feature type="compositionally biased region" description="Basic residues" evidence="12">
    <location>
        <begin position="107"/>
        <end position="117"/>
    </location>
</feature>
<feature type="compositionally biased region" description="Polar residues" evidence="12">
    <location>
        <begin position="97"/>
        <end position="106"/>
    </location>
</feature>
<dbReference type="STRING" id="743788.S8G805"/>
<dbReference type="GO" id="GO:0006312">
    <property type="term" value="P:mitotic recombination"/>
    <property type="evidence" value="ECO:0007669"/>
    <property type="project" value="TreeGrafter"/>
</dbReference>
<dbReference type="GO" id="GO:0030983">
    <property type="term" value="F:mismatched DNA binding"/>
    <property type="evidence" value="ECO:0007669"/>
    <property type="project" value="InterPro"/>
</dbReference>
<evidence type="ECO:0000256" key="1">
    <source>
        <dbReference type="ARBA" id="ARBA00007094"/>
    </source>
</evidence>
<dbReference type="InterPro" id="IPR000432">
    <property type="entry name" value="DNA_mismatch_repair_MutS_C"/>
</dbReference>